<dbReference type="RefSeq" id="WP_343773706.1">
    <property type="nucleotide sequence ID" value="NZ_BAAADV010000003.1"/>
</dbReference>
<feature type="compositionally biased region" description="Low complexity" evidence="2">
    <location>
        <begin position="310"/>
        <end position="341"/>
    </location>
</feature>
<name>A0AAV3TA71_9EURY</name>
<evidence type="ECO:0000259" key="4">
    <source>
        <dbReference type="Pfam" id="PF24318"/>
    </source>
</evidence>
<keyword evidence="3" id="KW-1133">Transmembrane helix</keyword>
<proteinExistence type="predicted"/>
<feature type="domain" description="DUF7490" evidence="4">
    <location>
        <begin position="177"/>
        <end position="271"/>
    </location>
</feature>
<dbReference type="InterPro" id="IPR026371">
    <property type="entry name" value="PGF_CTERM"/>
</dbReference>
<keyword evidence="3" id="KW-0812">Transmembrane</keyword>
<dbReference type="InterPro" id="IPR055913">
    <property type="entry name" value="DUF7490"/>
</dbReference>
<keyword evidence="6" id="KW-1185">Reference proteome</keyword>
<evidence type="ECO:0000256" key="2">
    <source>
        <dbReference type="SAM" id="MobiDB-lite"/>
    </source>
</evidence>
<reference evidence="5 6" key="1">
    <citation type="journal article" date="2019" name="Int. J. Syst. Evol. Microbiol.">
        <title>The Global Catalogue of Microorganisms (GCM) 10K type strain sequencing project: providing services to taxonomists for standard genome sequencing and annotation.</title>
        <authorList>
            <consortium name="The Broad Institute Genomics Platform"/>
            <consortium name="The Broad Institute Genome Sequencing Center for Infectious Disease"/>
            <person name="Wu L."/>
            <person name="Ma J."/>
        </authorList>
    </citation>
    <scope>NUCLEOTIDE SEQUENCE [LARGE SCALE GENOMIC DNA]</scope>
    <source>
        <strain evidence="5 6">JCM 16328</strain>
    </source>
</reference>
<evidence type="ECO:0000313" key="6">
    <source>
        <dbReference type="Proteomes" id="UP001500420"/>
    </source>
</evidence>
<feature type="region of interest" description="Disordered" evidence="2">
    <location>
        <begin position="272"/>
        <end position="341"/>
    </location>
</feature>
<feature type="domain" description="DUF7490" evidence="4">
    <location>
        <begin position="46"/>
        <end position="149"/>
    </location>
</feature>
<feature type="transmembrane region" description="Helical" evidence="3">
    <location>
        <begin position="343"/>
        <end position="361"/>
    </location>
</feature>
<dbReference type="AlphaFoldDB" id="A0AAV3TA71"/>
<dbReference type="NCBIfam" id="TIGR04126">
    <property type="entry name" value="PGF_CTERM"/>
    <property type="match status" value="1"/>
</dbReference>
<dbReference type="GO" id="GO:0005886">
    <property type="term" value="C:plasma membrane"/>
    <property type="evidence" value="ECO:0007669"/>
    <property type="project" value="UniProtKB-SubCell"/>
</dbReference>
<feature type="compositionally biased region" description="Acidic residues" evidence="2">
    <location>
        <begin position="298"/>
        <end position="309"/>
    </location>
</feature>
<evidence type="ECO:0000256" key="3">
    <source>
        <dbReference type="SAM" id="Phobius"/>
    </source>
</evidence>
<gene>
    <name evidence="5" type="ORF">GCM10009020_18460</name>
</gene>
<dbReference type="Pfam" id="PF24318">
    <property type="entry name" value="DUF7490"/>
    <property type="match status" value="2"/>
</dbReference>
<dbReference type="EMBL" id="BAAADV010000003">
    <property type="protein sequence ID" value="GAA0672143.1"/>
    <property type="molecule type" value="Genomic_DNA"/>
</dbReference>
<comment type="caution">
    <text evidence="5">The sequence shown here is derived from an EMBL/GenBank/DDBJ whole genome shotgun (WGS) entry which is preliminary data.</text>
</comment>
<organism evidence="5 6">
    <name type="scientific">Natronoarchaeum mannanilyticum</name>
    <dbReference type="NCBI Taxonomy" id="926360"/>
    <lineage>
        <taxon>Archaea</taxon>
        <taxon>Methanobacteriati</taxon>
        <taxon>Methanobacteriota</taxon>
        <taxon>Stenosarchaea group</taxon>
        <taxon>Halobacteria</taxon>
        <taxon>Halobacteriales</taxon>
        <taxon>Natronoarchaeaceae</taxon>
    </lineage>
</organism>
<keyword evidence="3" id="KW-0472">Membrane</keyword>
<dbReference type="Proteomes" id="UP001500420">
    <property type="component" value="Unassembled WGS sequence"/>
</dbReference>
<evidence type="ECO:0000256" key="1">
    <source>
        <dbReference type="ARBA" id="ARBA00022729"/>
    </source>
</evidence>
<keyword evidence="1" id="KW-0732">Signal</keyword>
<dbReference type="GO" id="GO:0030115">
    <property type="term" value="C:S-layer"/>
    <property type="evidence" value="ECO:0007669"/>
    <property type="project" value="UniProtKB-SubCell"/>
</dbReference>
<protein>
    <submittedName>
        <fullName evidence="5">PGF-CTERM sorting domain-containing protein</fullName>
    </submittedName>
</protein>
<accession>A0AAV3TA71</accession>
<sequence>MQREKALVGAICAVIVVSALAALLVPGVLASDDDPGSAPAVESSSVSFTELTVQPADISGATATFAVDARLEHRGGAAENLSIEYRAVDEDTGMVETTVRQDVPDVSGDREVSTVTNVSVARQGDYRLETIVYRTDRRIVEGHTALNNVGSLTPAYADTPVDFHRFGSEFSGGEFPVVEYSVEEVSDDRAELDVSAYLTNTGDDPESDLRVVLLARQSDSNVIADRKSIDVETLGPGRSATPEATLTVADDYNYYLDAVLWRDGSIVGNAREPAQLDPTREVGENTTEEDVEFRSDDFSADDGEFESADNGDNGDSGADNGADGAAGDAGDNGADAADSSQPGFGVAVGVAALVGALIAAARRGRFR</sequence>
<evidence type="ECO:0000313" key="5">
    <source>
        <dbReference type="EMBL" id="GAA0672143.1"/>
    </source>
</evidence>